<dbReference type="EMBL" id="LQMT02000042">
    <property type="protein sequence ID" value="ONF62266.1"/>
    <property type="molecule type" value="Genomic_DNA"/>
</dbReference>
<protein>
    <submittedName>
        <fullName evidence="1">Uncharacterized protein</fullName>
    </submittedName>
</protein>
<reference evidence="1 2" key="1">
    <citation type="submission" date="2016-12" db="EMBL/GenBank/DDBJ databases">
        <title>Amycolatopsis keratiniphila subsp. keratiniphila genome sequencing and assembly.</title>
        <authorList>
            <person name="Mayilraj S."/>
            <person name="Kaur N."/>
        </authorList>
    </citation>
    <scope>NUCLEOTIDE SEQUENCE [LARGE SCALE GENOMIC DNA]</scope>
    <source>
        <strain evidence="1 2">DSM 44409</strain>
    </source>
</reference>
<dbReference type="RefSeq" id="WP_063275893.1">
    <property type="nucleotide sequence ID" value="NZ_LQMT02000042.1"/>
</dbReference>
<comment type="caution">
    <text evidence="1">The sequence shown here is derived from an EMBL/GenBank/DDBJ whole genome shotgun (WGS) entry which is preliminary data.</text>
</comment>
<organism evidence="1 2">
    <name type="scientific">Amycolatopsis keratiniphila subsp. keratiniphila</name>
    <dbReference type="NCBI Taxonomy" id="227715"/>
    <lineage>
        <taxon>Bacteria</taxon>
        <taxon>Bacillati</taxon>
        <taxon>Actinomycetota</taxon>
        <taxon>Actinomycetes</taxon>
        <taxon>Pseudonocardiales</taxon>
        <taxon>Pseudonocardiaceae</taxon>
        <taxon>Amycolatopsis</taxon>
        <taxon>Amycolatopsis japonica group</taxon>
    </lineage>
</organism>
<dbReference type="OrthoDB" id="3636916at2"/>
<evidence type="ECO:0000313" key="2">
    <source>
        <dbReference type="Proteomes" id="UP000076660"/>
    </source>
</evidence>
<name>A0A1W2LI45_9PSEU</name>
<dbReference type="AlphaFoldDB" id="A0A1W2LI45"/>
<accession>A0A1W2LI45</accession>
<sequence>MIAAKDTATGGRHRSCRPTSFRAWFRRVTGRAFVAPVEATRILPAVGDLIDHPDVRAMQLRTLGDVEVVFAPEFLPGDCGWCPGSRRITTVRVHGAPDPHDPHNPLQVAEVCHVCAMRPYGPVRQALVERIDFTRPIRLEVCP</sequence>
<dbReference type="Proteomes" id="UP000076660">
    <property type="component" value="Unassembled WGS sequence"/>
</dbReference>
<gene>
    <name evidence="1" type="ORF">AVR91_0238545</name>
</gene>
<proteinExistence type="predicted"/>
<evidence type="ECO:0000313" key="1">
    <source>
        <dbReference type="EMBL" id="ONF62266.1"/>
    </source>
</evidence>